<evidence type="ECO:0000313" key="2">
    <source>
        <dbReference type="Proteomes" id="UP001607151"/>
    </source>
</evidence>
<protein>
    <submittedName>
        <fullName evidence="1">AraC family transcriptional regulator</fullName>
    </submittedName>
</protein>
<comment type="caution">
    <text evidence="1">The sequence shown here is derived from an EMBL/GenBank/DDBJ whole genome shotgun (WGS) entry which is preliminary data.</text>
</comment>
<keyword evidence="2" id="KW-1185">Reference proteome</keyword>
<dbReference type="EMBL" id="JBIHSN010000002">
    <property type="protein sequence ID" value="MFH0265183.1"/>
    <property type="molecule type" value="Genomic_DNA"/>
</dbReference>
<name>A0ABW7IXH3_9VIBR</name>
<dbReference type="Proteomes" id="UP001607151">
    <property type="component" value="Unassembled WGS sequence"/>
</dbReference>
<evidence type="ECO:0000313" key="1">
    <source>
        <dbReference type="EMBL" id="MFH0265183.1"/>
    </source>
</evidence>
<dbReference type="SUPFAM" id="SSF51182">
    <property type="entry name" value="RmlC-like cupins"/>
    <property type="match status" value="1"/>
</dbReference>
<accession>A0ABW7IXH3</accession>
<proteinExistence type="predicted"/>
<dbReference type="RefSeq" id="WP_394607524.1">
    <property type="nucleotide sequence ID" value="NZ_JBIHSN010000002.1"/>
</dbReference>
<sequence>MNYLIAHHTYQYPFLHTTARKKTIKHKLISVLSGFATVRLGKQEYVINAGEAFWLPLDCLTALTYFPNCTFIEVEVSVRSSKNYPHHAGLVQPSLLLNALLEKLSDSPFTPNNHEQKKWLDVVDFELEKLSPLLDESVMTLDQADKCSNIDKTSLQMALKVRQAFKLRSSGIKAERIIDEIFSANAQQAEQLCLAIANQTLNR</sequence>
<dbReference type="InterPro" id="IPR011051">
    <property type="entry name" value="RmlC_Cupin_sf"/>
</dbReference>
<organism evidence="1 2">
    <name type="scientific">Vibrio rumoiensis</name>
    <dbReference type="NCBI Taxonomy" id="76258"/>
    <lineage>
        <taxon>Bacteria</taxon>
        <taxon>Pseudomonadati</taxon>
        <taxon>Pseudomonadota</taxon>
        <taxon>Gammaproteobacteria</taxon>
        <taxon>Vibrionales</taxon>
        <taxon>Vibrionaceae</taxon>
        <taxon>Vibrio</taxon>
    </lineage>
</organism>
<gene>
    <name evidence="1" type="ORF">ACGRQ9_06680</name>
</gene>
<reference evidence="1 2" key="1">
    <citation type="submission" date="2024-10" db="EMBL/GenBank/DDBJ databases">
        <authorList>
            <person name="Yibar A."/>
            <person name="Saticioglu I.B."/>
            <person name="Duman M."/>
            <person name="Ajmi N."/>
            <person name="Gurler F."/>
            <person name="Ay H."/>
            <person name="Onuk E."/>
            <person name="Guler S."/>
            <person name="Romalde J.L."/>
        </authorList>
    </citation>
    <scope>NUCLEOTIDE SEQUENCE [LARGE SCALE GENOMIC DNA]</scope>
    <source>
        <strain evidence="1 2">14-MA-B</strain>
    </source>
</reference>